<reference evidence="8" key="1">
    <citation type="journal article" date="2019" name="Int. J. Syst. Evol. Microbiol.">
        <title>The Global Catalogue of Microorganisms (GCM) 10K type strain sequencing project: providing services to taxonomists for standard genome sequencing and annotation.</title>
        <authorList>
            <consortium name="The Broad Institute Genomics Platform"/>
            <consortium name="The Broad Institute Genome Sequencing Center for Infectious Disease"/>
            <person name="Wu L."/>
            <person name="Ma J."/>
        </authorList>
    </citation>
    <scope>NUCLEOTIDE SEQUENCE [LARGE SCALE GENOMIC DNA]</scope>
    <source>
        <strain evidence="8">JCM 16083</strain>
    </source>
</reference>
<evidence type="ECO:0000313" key="8">
    <source>
        <dbReference type="Proteomes" id="UP001501126"/>
    </source>
</evidence>
<feature type="transmembrane region" description="Helical" evidence="5">
    <location>
        <begin position="59"/>
        <end position="76"/>
    </location>
</feature>
<proteinExistence type="predicted"/>
<evidence type="ECO:0000256" key="2">
    <source>
        <dbReference type="ARBA" id="ARBA00022692"/>
    </source>
</evidence>
<dbReference type="PANTHER" id="PTHR22911:SF6">
    <property type="entry name" value="SOLUTE CARRIER FAMILY 35 MEMBER G1"/>
    <property type="match status" value="1"/>
</dbReference>
<evidence type="ECO:0000256" key="3">
    <source>
        <dbReference type="ARBA" id="ARBA00022989"/>
    </source>
</evidence>
<feature type="transmembrane region" description="Helical" evidence="5">
    <location>
        <begin position="171"/>
        <end position="193"/>
    </location>
</feature>
<evidence type="ECO:0000313" key="7">
    <source>
        <dbReference type="EMBL" id="GAA0875510.1"/>
    </source>
</evidence>
<dbReference type="RefSeq" id="WP_343787073.1">
    <property type="nucleotide sequence ID" value="NZ_BAAAFH010000011.1"/>
</dbReference>
<dbReference type="Proteomes" id="UP001501126">
    <property type="component" value="Unassembled WGS sequence"/>
</dbReference>
<keyword evidence="4 5" id="KW-0472">Membrane</keyword>
<comment type="subcellular location">
    <subcellularLocation>
        <location evidence="1">Membrane</location>
        <topology evidence="1">Multi-pass membrane protein</topology>
    </subcellularLocation>
</comment>
<dbReference type="PANTHER" id="PTHR22911">
    <property type="entry name" value="ACYL-MALONYL CONDENSING ENZYME-RELATED"/>
    <property type="match status" value="1"/>
</dbReference>
<feature type="transmembrane region" description="Helical" evidence="5">
    <location>
        <begin position="287"/>
        <end position="306"/>
    </location>
</feature>
<comment type="caution">
    <text evidence="7">The sequence shown here is derived from an EMBL/GenBank/DDBJ whole genome shotgun (WGS) entry which is preliminary data.</text>
</comment>
<gene>
    <name evidence="7" type="ORF">GCM10009118_19190</name>
</gene>
<protein>
    <submittedName>
        <fullName evidence="7">DMT family transporter</fullName>
    </submittedName>
</protein>
<feature type="transmembrane region" description="Helical" evidence="5">
    <location>
        <begin position="233"/>
        <end position="250"/>
    </location>
</feature>
<evidence type="ECO:0000256" key="4">
    <source>
        <dbReference type="ARBA" id="ARBA00023136"/>
    </source>
</evidence>
<evidence type="ECO:0000256" key="5">
    <source>
        <dbReference type="SAM" id="Phobius"/>
    </source>
</evidence>
<accession>A0ABP3Y1M6</accession>
<dbReference type="SUPFAM" id="SSF103481">
    <property type="entry name" value="Multidrug resistance efflux transporter EmrE"/>
    <property type="match status" value="2"/>
</dbReference>
<feature type="transmembrane region" description="Helical" evidence="5">
    <location>
        <begin position="88"/>
        <end position="107"/>
    </location>
</feature>
<feature type="domain" description="EamA" evidence="6">
    <location>
        <begin position="18"/>
        <end position="157"/>
    </location>
</feature>
<dbReference type="InterPro" id="IPR037185">
    <property type="entry name" value="EmrE-like"/>
</dbReference>
<organism evidence="7 8">
    <name type="scientific">Wandonia haliotis</name>
    <dbReference type="NCBI Taxonomy" id="574963"/>
    <lineage>
        <taxon>Bacteria</taxon>
        <taxon>Pseudomonadati</taxon>
        <taxon>Bacteroidota</taxon>
        <taxon>Flavobacteriia</taxon>
        <taxon>Flavobacteriales</taxon>
        <taxon>Crocinitomicaceae</taxon>
        <taxon>Wandonia</taxon>
    </lineage>
</organism>
<feature type="transmembrane region" description="Helical" evidence="5">
    <location>
        <begin position="205"/>
        <end position="227"/>
    </location>
</feature>
<evidence type="ECO:0000256" key="1">
    <source>
        <dbReference type="ARBA" id="ARBA00004141"/>
    </source>
</evidence>
<name>A0ABP3Y1M6_9FLAO</name>
<keyword evidence="3 5" id="KW-1133">Transmembrane helix</keyword>
<feature type="transmembrane region" description="Helical" evidence="5">
    <location>
        <begin position="141"/>
        <end position="159"/>
    </location>
</feature>
<keyword evidence="2 5" id="KW-0812">Transmembrane</keyword>
<evidence type="ECO:0000259" key="6">
    <source>
        <dbReference type="Pfam" id="PF00892"/>
    </source>
</evidence>
<dbReference type="Pfam" id="PF00892">
    <property type="entry name" value="EamA"/>
    <property type="match status" value="2"/>
</dbReference>
<dbReference type="EMBL" id="BAAAFH010000011">
    <property type="protein sequence ID" value="GAA0875510.1"/>
    <property type="molecule type" value="Genomic_DNA"/>
</dbReference>
<feature type="transmembrane region" description="Helical" evidence="5">
    <location>
        <begin position="113"/>
        <end position="134"/>
    </location>
</feature>
<feature type="transmembrane region" description="Helical" evidence="5">
    <location>
        <begin position="262"/>
        <end position="281"/>
    </location>
</feature>
<feature type="domain" description="EamA" evidence="6">
    <location>
        <begin position="174"/>
        <end position="302"/>
    </location>
</feature>
<dbReference type="Gene3D" id="1.10.3730.20">
    <property type="match status" value="2"/>
</dbReference>
<dbReference type="InterPro" id="IPR000620">
    <property type="entry name" value="EamA_dom"/>
</dbReference>
<sequence>MNTDSPYVEKTRKVTVSKGIQYILLSTLCFSLVNVFVKLLGKPTVLTPNIQEYPTHELVFFRSLISLSITAALLKKKRLPLLGTNKKWLIIRGVFGVMALTTFFYTLKELPLAVAVTVQYLSPLFTVLFAIWIIKEKVNPLQWLFFAVALIGIAVISLRNSDSGTLNASEISPFWILMGIMSAVFSGVAYTAILKCKETDSALNIVLYFPLIATPIMGIWCLFDFVMPRGIEWLFLLIIGLFTQFAQVFMTKALHEGGAAKITPFKYLGAIYAFFIGLLLFGEVLSWTALAGIFLILIGVLGNALLKKPKRTAPKT</sequence>
<feature type="transmembrane region" description="Helical" evidence="5">
    <location>
        <begin position="20"/>
        <end position="39"/>
    </location>
</feature>
<keyword evidence="8" id="KW-1185">Reference proteome</keyword>